<evidence type="ECO:0000313" key="2">
    <source>
        <dbReference type="Proteomes" id="UP000034543"/>
    </source>
</evidence>
<gene>
    <name evidence="1" type="ORF">UV59_C0007G0016</name>
</gene>
<dbReference type="Pfam" id="PF13489">
    <property type="entry name" value="Methyltransf_23"/>
    <property type="match status" value="1"/>
</dbReference>
<dbReference type="EMBL" id="LCFB01000007">
    <property type="protein sequence ID" value="KKS85433.1"/>
    <property type="molecule type" value="Genomic_DNA"/>
</dbReference>
<dbReference type="STRING" id="1618436.UV59_C0007G0016"/>
<dbReference type="AlphaFoldDB" id="A0A0G1FEZ1"/>
<protein>
    <submittedName>
        <fullName evidence="1">Cyclopropane-fatty-acyl-phospholipid synthase (CMAS family)</fullName>
    </submittedName>
</protein>
<name>A0A0G1FEZ1_9BACT</name>
<reference evidence="1 2" key="1">
    <citation type="journal article" date="2015" name="Nature">
        <title>rRNA introns, odd ribosomes, and small enigmatic genomes across a large radiation of phyla.</title>
        <authorList>
            <person name="Brown C.T."/>
            <person name="Hug L.A."/>
            <person name="Thomas B.C."/>
            <person name="Sharon I."/>
            <person name="Castelle C.J."/>
            <person name="Singh A."/>
            <person name="Wilkins M.J."/>
            <person name="Williams K.H."/>
            <person name="Banfield J.F."/>
        </authorList>
    </citation>
    <scope>NUCLEOTIDE SEQUENCE [LARGE SCALE GENOMIC DNA]</scope>
</reference>
<proteinExistence type="predicted"/>
<organism evidence="1 2">
    <name type="scientific">Candidatus Gottesmanbacteria bacterium GW2011_GWA1_43_11</name>
    <dbReference type="NCBI Taxonomy" id="1618436"/>
    <lineage>
        <taxon>Bacteria</taxon>
        <taxon>Candidatus Gottesmaniibacteriota</taxon>
    </lineage>
</organism>
<sequence>MKKINSIKYKNIPVTIRENCMICEKPSGAALLNFPDFPMTEIYTSERVKTKVAVCDQSFHLCTRCGHGQIQNVIDVNLQYGDAISYSFRASKSATGRESGDFFVGFLKKYMGKKHFGSILELGCNDMYVLQALKGKARKLVGVDPILKGKEKEYSQDNLVAIGDFFEEVKFNEKFDVIICKDTLEHVDDPKGFVKKVIELGNDDTLYFFQFPLLETLLYNCRFDQIFHQHLSYFSLQSILYMLTEFGCELEGYTINHNLWGAILIAFKKGKRTKRFASHAKDFSRADILNRYEIFKTSILMTQKQLQLLESEIVYGYGAALMLPVLSYHLGNDFSSFNSILDEDTQKDGAYYINLPVKIKHVSKIHDIQKAVILVTAISTITNTRRILAKLADLNPKKILVPLHTF</sequence>
<dbReference type="Proteomes" id="UP000034543">
    <property type="component" value="Unassembled WGS sequence"/>
</dbReference>
<dbReference type="CDD" id="cd02440">
    <property type="entry name" value="AdoMet_MTases"/>
    <property type="match status" value="1"/>
</dbReference>
<evidence type="ECO:0000313" key="1">
    <source>
        <dbReference type="EMBL" id="KKS85433.1"/>
    </source>
</evidence>
<accession>A0A0G1FEZ1</accession>
<dbReference type="Gene3D" id="3.40.50.150">
    <property type="entry name" value="Vaccinia Virus protein VP39"/>
    <property type="match status" value="1"/>
</dbReference>
<comment type="caution">
    <text evidence="1">The sequence shown here is derived from an EMBL/GenBank/DDBJ whole genome shotgun (WGS) entry which is preliminary data.</text>
</comment>
<dbReference type="InterPro" id="IPR029063">
    <property type="entry name" value="SAM-dependent_MTases_sf"/>
</dbReference>
<dbReference type="SUPFAM" id="SSF53335">
    <property type="entry name" value="S-adenosyl-L-methionine-dependent methyltransferases"/>
    <property type="match status" value="1"/>
</dbReference>